<dbReference type="InterPro" id="IPR002347">
    <property type="entry name" value="SDR_fam"/>
</dbReference>
<evidence type="ECO:0000256" key="1">
    <source>
        <dbReference type="ARBA" id="ARBA00022857"/>
    </source>
</evidence>
<dbReference type="CDD" id="cd05325">
    <property type="entry name" value="carb_red_sniffer_like_SDR_c"/>
    <property type="match status" value="1"/>
</dbReference>
<keyword evidence="3" id="KW-1185">Reference proteome</keyword>
<protein>
    <submittedName>
        <fullName evidence="2">Uncharacterized protein</fullName>
    </submittedName>
</protein>
<evidence type="ECO:0000313" key="3">
    <source>
        <dbReference type="Proteomes" id="UP001595075"/>
    </source>
</evidence>
<sequence>MTLWIVTGANRGLGLEFITQLSRDSSNTIIALIRSLSNTSSYTSLQSLKDSNSSIHILECDTGSEASISKFGSEFTSQFGKETKIDFLLNNAGINATPEQTSSTMTGDSLANHINVNVMGPARIVQILDAHLKEGSVVMNMTSGLGSLSYNASKTPPEATVYSISKAALNMLTVHQAGQWKERGVKFLMVDPGWVKTDMGGDRALLEKEESIAGMLKVLRSDKTKSGEYLEYNGNKREW</sequence>
<gene>
    <name evidence="2" type="ORF">VTL71DRAFT_936</name>
</gene>
<organism evidence="2 3">
    <name type="scientific">Oculimacula yallundae</name>
    <dbReference type="NCBI Taxonomy" id="86028"/>
    <lineage>
        <taxon>Eukaryota</taxon>
        <taxon>Fungi</taxon>
        <taxon>Dikarya</taxon>
        <taxon>Ascomycota</taxon>
        <taxon>Pezizomycotina</taxon>
        <taxon>Leotiomycetes</taxon>
        <taxon>Helotiales</taxon>
        <taxon>Ploettnerulaceae</taxon>
        <taxon>Oculimacula</taxon>
    </lineage>
</organism>
<comment type="caution">
    <text evidence="2">The sequence shown here is derived from an EMBL/GenBank/DDBJ whole genome shotgun (WGS) entry which is preliminary data.</text>
</comment>
<dbReference type="PRINTS" id="PR00081">
    <property type="entry name" value="GDHRDH"/>
</dbReference>
<proteinExistence type="predicted"/>
<dbReference type="PROSITE" id="PS00061">
    <property type="entry name" value="ADH_SHORT"/>
    <property type="match status" value="1"/>
</dbReference>
<dbReference type="PANTHER" id="PTHR45458">
    <property type="entry name" value="SHORT-CHAIN DEHYDROGENASE/REDUCTASE SDR"/>
    <property type="match status" value="1"/>
</dbReference>
<reference evidence="2 3" key="1">
    <citation type="journal article" date="2024" name="Commun. Biol.">
        <title>Comparative genomic analysis of thermophilic fungi reveals convergent evolutionary adaptations and gene losses.</title>
        <authorList>
            <person name="Steindorff A.S."/>
            <person name="Aguilar-Pontes M.V."/>
            <person name="Robinson A.J."/>
            <person name="Andreopoulos B."/>
            <person name="LaButti K."/>
            <person name="Kuo A."/>
            <person name="Mondo S."/>
            <person name="Riley R."/>
            <person name="Otillar R."/>
            <person name="Haridas S."/>
            <person name="Lipzen A."/>
            <person name="Grimwood J."/>
            <person name="Schmutz J."/>
            <person name="Clum A."/>
            <person name="Reid I.D."/>
            <person name="Moisan M.C."/>
            <person name="Butler G."/>
            <person name="Nguyen T.T.M."/>
            <person name="Dewar K."/>
            <person name="Conant G."/>
            <person name="Drula E."/>
            <person name="Henrissat B."/>
            <person name="Hansel C."/>
            <person name="Singer S."/>
            <person name="Hutchinson M.I."/>
            <person name="de Vries R.P."/>
            <person name="Natvig D.O."/>
            <person name="Powell A.J."/>
            <person name="Tsang A."/>
            <person name="Grigoriev I.V."/>
        </authorList>
    </citation>
    <scope>NUCLEOTIDE SEQUENCE [LARGE SCALE GENOMIC DNA]</scope>
    <source>
        <strain evidence="2 3">CBS 494.80</strain>
    </source>
</reference>
<name>A0ABR4D1G4_9HELO</name>
<evidence type="ECO:0000313" key="2">
    <source>
        <dbReference type="EMBL" id="KAL2075993.1"/>
    </source>
</evidence>
<dbReference type="Proteomes" id="UP001595075">
    <property type="component" value="Unassembled WGS sequence"/>
</dbReference>
<dbReference type="PANTHER" id="PTHR45458:SF1">
    <property type="entry name" value="SHORT CHAIN DEHYDROGENASE"/>
    <property type="match status" value="1"/>
</dbReference>
<dbReference type="SUPFAM" id="SSF51735">
    <property type="entry name" value="NAD(P)-binding Rossmann-fold domains"/>
    <property type="match status" value="1"/>
</dbReference>
<dbReference type="Gene3D" id="3.40.50.720">
    <property type="entry name" value="NAD(P)-binding Rossmann-like Domain"/>
    <property type="match status" value="1"/>
</dbReference>
<dbReference type="InterPro" id="IPR036291">
    <property type="entry name" value="NAD(P)-bd_dom_sf"/>
</dbReference>
<dbReference type="InterPro" id="IPR020904">
    <property type="entry name" value="Sc_DH/Rdtase_CS"/>
</dbReference>
<dbReference type="InterPro" id="IPR052184">
    <property type="entry name" value="SDR_enzymes"/>
</dbReference>
<accession>A0ABR4D1G4</accession>
<dbReference type="EMBL" id="JAZHXI010000001">
    <property type="protein sequence ID" value="KAL2075993.1"/>
    <property type="molecule type" value="Genomic_DNA"/>
</dbReference>
<keyword evidence="1" id="KW-0521">NADP</keyword>
<dbReference type="Pfam" id="PF00106">
    <property type="entry name" value="adh_short"/>
    <property type="match status" value="1"/>
</dbReference>